<dbReference type="RefSeq" id="WP_055237862.1">
    <property type="nucleotide sequence ID" value="NZ_CP143948.1"/>
</dbReference>
<dbReference type="AlphaFoldDB" id="A0A173SUL3"/>
<gene>
    <name evidence="1" type="ORF">ERS852580_01203</name>
    <name evidence="2" type="ORF">G4319_04590</name>
</gene>
<reference evidence="2" key="3">
    <citation type="submission" date="2020-02" db="EMBL/GenBank/DDBJ databases">
        <authorList>
            <person name="Littmann E."/>
            <person name="Sorbara M."/>
        </authorList>
    </citation>
    <scope>NUCLEOTIDE SEQUENCE</scope>
    <source>
        <strain evidence="2">MSK.17.79</strain>
    </source>
</reference>
<reference evidence="1 3" key="1">
    <citation type="submission" date="2015-09" db="EMBL/GenBank/DDBJ databases">
        <authorList>
            <consortium name="Pathogen Informatics"/>
        </authorList>
    </citation>
    <scope>NUCLEOTIDE SEQUENCE [LARGE SCALE GENOMIC DNA]</scope>
    <source>
        <strain evidence="1 3">2789STDY5834968</strain>
    </source>
</reference>
<reference evidence="2" key="2">
    <citation type="journal article" date="2020" name="Cell Host Microbe">
        <title>Functional and Genomic Variation between Human-Derived Isolates of Lachnospiraceae Reveals Inter- and Intra-Species Diversity.</title>
        <authorList>
            <person name="Sorbara M.T."/>
            <person name="Littmann E.R."/>
            <person name="Fontana E."/>
            <person name="Moody T.U."/>
            <person name="Kohout C.E."/>
            <person name="Gjonbalaj M."/>
            <person name="Eaton V."/>
            <person name="Seok R."/>
            <person name="Leiner I.M."/>
            <person name="Pamer E.G."/>
        </authorList>
    </citation>
    <scope>NUCLEOTIDE SEQUENCE</scope>
    <source>
        <strain evidence="2">MSK.17.79</strain>
    </source>
</reference>
<keyword evidence="2" id="KW-0648">Protein biosynthesis</keyword>
<dbReference type="OrthoDB" id="1957089at2"/>
<protein>
    <submittedName>
        <fullName evidence="2">Translation initiation factor 2</fullName>
    </submittedName>
</protein>
<keyword evidence="2" id="KW-0396">Initiation factor</keyword>
<dbReference type="Proteomes" id="UP000095673">
    <property type="component" value="Unassembled WGS sequence"/>
</dbReference>
<dbReference type="EMBL" id="CYXM01000004">
    <property type="protein sequence ID" value="CUM92848.1"/>
    <property type="molecule type" value="Genomic_DNA"/>
</dbReference>
<proteinExistence type="predicted"/>
<dbReference type="EMBL" id="JAAILW010000006">
    <property type="protein sequence ID" value="NSC26628.1"/>
    <property type="molecule type" value="Genomic_DNA"/>
</dbReference>
<sequence>MKGKHKVIVSTKRLKYEFELRRNLTIIQGDSATGKTTLVDMIRDFVNNPTGTPVEVICDKKCHVVEGSLWKEQLSGISDCIVFIDEGNEFITTVDFADKIQKTDNYYVIVTREALPALPYSVEEIYGIRTSGRYGTLKQSYHEFYRIYGTDTYEDKVSPETIITEDSNSGYQFFEHVCIENGLKCESMNGKSNVFHYLNKHKGEKILVIADGAAFGSEIDRVLQVIHGRKNVALYLPESFEWMIMDADILKNNTVRSILSNPSEYVESKLYFSWERFFTAILIEQTKDTYLAYAKRKLNPAYLSGAIKESILRKMNIIDLNKKDE</sequence>
<evidence type="ECO:0000313" key="2">
    <source>
        <dbReference type="EMBL" id="NSC26628.1"/>
    </source>
</evidence>
<organism evidence="1 3">
    <name type="scientific">Agathobacter rectalis</name>
    <dbReference type="NCBI Taxonomy" id="39491"/>
    <lineage>
        <taxon>Bacteria</taxon>
        <taxon>Bacillati</taxon>
        <taxon>Bacillota</taxon>
        <taxon>Clostridia</taxon>
        <taxon>Lachnospirales</taxon>
        <taxon>Lachnospiraceae</taxon>
        <taxon>Agathobacter</taxon>
    </lineage>
</organism>
<dbReference type="Proteomes" id="UP001193670">
    <property type="component" value="Unassembled WGS sequence"/>
</dbReference>
<dbReference type="GO" id="GO:0003743">
    <property type="term" value="F:translation initiation factor activity"/>
    <property type="evidence" value="ECO:0007669"/>
    <property type="project" value="UniProtKB-KW"/>
</dbReference>
<accession>A0A173SUL3</accession>
<name>A0A173SUL3_9FIRM</name>
<evidence type="ECO:0000313" key="1">
    <source>
        <dbReference type="EMBL" id="CUM92848.1"/>
    </source>
</evidence>
<evidence type="ECO:0000313" key="3">
    <source>
        <dbReference type="Proteomes" id="UP000095673"/>
    </source>
</evidence>